<reference evidence="1" key="1">
    <citation type="journal article" date="2019" name="PLoS Negl. Trop. Dis.">
        <title>Revisiting the worldwide diversity of Leptospira species in the environment.</title>
        <authorList>
            <person name="Vincent A.T."/>
            <person name="Schiettekatte O."/>
            <person name="Bourhy P."/>
            <person name="Veyrier F.J."/>
            <person name="Picardeau M."/>
        </authorList>
    </citation>
    <scope>NUCLEOTIDE SEQUENCE [LARGE SCALE GENOMIC DNA]</scope>
    <source>
        <strain evidence="1">201601109</strain>
    </source>
</reference>
<evidence type="ECO:0000313" key="1">
    <source>
        <dbReference type="EMBL" id="TGN13682.1"/>
    </source>
</evidence>
<comment type="caution">
    <text evidence="1">The sequence shown here is derived from an EMBL/GenBank/DDBJ whole genome shotgun (WGS) entry which is preliminary data.</text>
</comment>
<evidence type="ECO:0000313" key="2">
    <source>
        <dbReference type="Proteomes" id="UP000297649"/>
    </source>
</evidence>
<keyword evidence="2" id="KW-1185">Reference proteome</keyword>
<name>A0A6H3NT86_9LEPT</name>
<dbReference type="OrthoDB" id="343259at2"/>
<gene>
    <name evidence="1" type="ORF">EHR08_11250</name>
</gene>
<accession>A0A6H3NT86</accession>
<sequence>MFNPNNFIISHSKVTRIFIVVVILLLGTNCTKYYVYPNHFADPEPMDKSMLTELRVSNFRILSIDERNFEENLQDYGLSLGIIGIGKVDGKSQFYITPGKHKIRLAYFDVRIHNYAKNRVIDTYTSNESATLDVDLKAGQQVCICFQNLTPENFDEFTIVAEAREYKDQIDFQPPVYIPYISQLEFLPADCGGGDGKNALLLNQSNKIIVKKSIDSRNKANIVTY</sequence>
<organism evidence="1 2">
    <name type="scientific">Leptospira bandrabouensis</name>
    <dbReference type="NCBI Taxonomy" id="2484903"/>
    <lineage>
        <taxon>Bacteria</taxon>
        <taxon>Pseudomonadati</taxon>
        <taxon>Spirochaetota</taxon>
        <taxon>Spirochaetia</taxon>
        <taxon>Leptospirales</taxon>
        <taxon>Leptospiraceae</taxon>
        <taxon>Leptospira</taxon>
    </lineage>
</organism>
<dbReference type="AlphaFoldDB" id="A0A6H3NT86"/>
<dbReference type="RefSeq" id="WP_135744416.1">
    <property type="nucleotide sequence ID" value="NZ_RQHT01000013.1"/>
</dbReference>
<protein>
    <submittedName>
        <fullName evidence="1">Uncharacterized protein</fullName>
    </submittedName>
</protein>
<dbReference type="Proteomes" id="UP000297649">
    <property type="component" value="Unassembled WGS sequence"/>
</dbReference>
<dbReference type="EMBL" id="RQHU01000013">
    <property type="protein sequence ID" value="TGN13682.1"/>
    <property type="molecule type" value="Genomic_DNA"/>
</dbReference>
<proteinExistence type="predicted"/>